<dbReference type="Gene3D" id="2.160.20.10">
    <property type="entry name" value="Single-stranded right-handed beta-helix, Pectin lyase-like"/>
    <property type="match status" value="1"/>
</dbReference>
<feature type="domain" description="PKD/Chitinase" evidence="4">
    <location>
        <begin position="1476"/>
        <end position="1545"/>
    </location>
</feature>
<evidence type="ECO:0000259" key="4">
    <source>
        <dbReference type="SMART" id="SM00089"/>
    </source>
</evidence>
<dbReference type="InterPro" id="IPR012334">
    <property type="entry name" value="Pectin_lyas_fold"/>
</dbReference>
<keyword evidence="1" id="KW-0479">Metal-binding</keyword>
<evidence type="ECO:0000313" key="5">
    <source>
        <dbReference type="EMBL" id="WCO03104.1"/>
    </source>
</evidence>
<dbReference type="PANTHER" id="PTHR42970">
    <property type="entry name" value="PECTATE LYASE C-RELATED"/>
    <property type="match status" value="1"/>
</dbReference>
<dbReference type="SMART" id="SM00089">
    <property type="entry name" value="PKD"/>
    <property type="match status" value="5"/>
</dbReference>
<dbReference type="PANTHER" id="PTHR42970:SF1">
    <property type="entry name" value="PECTATE LYASE C-RELATED"/>
    <property type="match status" value="1"/>
</dbReference>
<dbReference type="EMBL" id="CP116221">
    <property type="protein sequence ID" value="WCO03104.1"/>
    <property type="molecule type" value="Genomic_DNA"/>
</dbReference>
<organism evidence="5 6">
    <name type="scientific">Psychroserpens ponticola</name>
    <dbReference type="NCBI Taxonomy" id="2932268"/>
    <lineage>
        <taxon>Bacteria</taxon>
        <taxon>Pseudomonadati</taxon>
        <taxon>Bacteroidota</taxon>
        <taxon>Flavobacteriia</taxon>
        <taxon>Flavobacteriales</taxon>
        <taxon>Flavobacteriaceae</taxon>
        <taxon>Psychroserpens</taxon>
    </lineage>
</organism>
<evidence type="ECO:0000256" key="2">
    <source>
        <dbReference type="ARBA" id="ARBA00022729"/>
    </source>
</evidence>
<accession>A0ABY7S129</accession>
<dbReference type="NCBIfam" id="TIGR04183">
    <property type="entry name" value="Por_Secre_tail"/>
    <property type="match status" value="1"/>
</dbReference>
<dbReference type="Pfam" id="PF18962">
    <property type="entry name" value="Por_Secre_tail"/>
    <property type="match status" value="1"/>
</dbReference>
<dbReference type="SUPFAM" id="SSF51126">
    <property type="entry name" value="Pectin lyase-like"/>
    <property type="match status" value="1"/>
</dbReference>
<keyword evidence="6" id="KW-1185">Reference proteome</keyword>
<evidence type="ECO:0000256" key="3">
    <source>
        <dbReference type="ARBA" id="ARBA00023180"/>
    </source>
</evidence>
<dbReference type="Proteomes" id="UP001202717">
    <property type="component" value="Chromosome"/>
</dbReference>
<protein>
    <submittedName>
        <fullName evidence="5">T9SS type A sorting domain-containing protein</fullName>
    </submittedName>
</protein>
<evidence type="ECO:0000313" key="6">
    <source>
        <dbReference type="Proteomes" id="UP001202717"/>
    </source>
</evidence>
<dbReference type="InterPro" id="IPR011050">
    <property type="entry name" value="Pectin_lyase_fold/virulence"/>
</dbReference>
<dbReference type="InterPro" id="IPR022409">
    <property type="entry name" value="PKD/Chitinase_dom"/>
</dbReference>
<evidence type="ECO:0000256" key="1">
    <source>
        <dbReference type="ARBA" id="ARBA00022723"/>
    </source>
</evidence>
<name>A0ABY7S129_9FLAO</name>
<keyword evidence="3" id="KW-0325">Glycoprotein</keyword>
<feature type="domain" description="PKD/Chitinase" evidence="4">
    <location>
        <begin position="1620"/>
        <end position="1689"/>
    </location>
</feature>
<sequence>MKTPKSLCQIIGSKKYCIKYICTILFLFFSINSFSQTLAFPSVEGGGSYTTGGRGGIVVKVTTLNDSGPGSLREALMMTVPRIIVFEVSGNIVLNSRIELILENSNFTVAGQSAPEGGITLTNDIFRMGGGWGRPSEPCNNGIFRHIRFRNARYDGSSDNPQHNGFLSPGAVGLVLDHCSFSFNDDQAIGMSGHYGDLLNVTVQNCMFSENATGIIAGHSEPYDQGNMTFANNLFIDQTHRTPNISGNLQYDVINNVMFNWNSRLCTVNINSPDINYIGNYLREGEHTHTGSTNQVQVNTGTVPSIYTANNYHSTYYTTPQLDDRDLWQLFVNTGAVPSNMFTTTMHPLLPNTNVLSAADAYNAVLADVGANKFLNADGSFGTYLDSYDTLKISNVQNNISSNPYNKNWTLPTLPNNTRPTDYDTDNDGMADLWETNTFGDLSSTSSEDADNDGYTNIEEFLNGTDAVQGTTGITADAGNDVSICEGASTTLTASGGDSYQWSTGATTESIDVNPNFTTTYTVTAFDVTGSNSDTDDVEVTVNPIPVANAGNDVETCQGVPITLTANGGSGYLWNTGATTQNITVNPNTTTTYSVEVSQNGCTSEIDEVIVTVNPLPSVDAGFDLTINYGESTTLTANGADTYLWNTGETTQSIIVNPTIETTYTVTGTTNTCQNTDSVTVFLIGSEVVANAGENQTICNGSETTLIATGGAAYVWNTGETTASIDVSPSNTTIYTVTAFDSTGTVSDTDDVTVTVNELPIADAGNDVETCQGTSVVLTASGGTSYLWNTGETTQSINVTLNTTTTYTVEVSQNGCTSEIDEVIVTVNPLPSVDAGFDLTINYGESTTLTANGADTYLWNTGETTQSIIVNPTIETTYTVTGTTNTCQNTDSVTVFLIGSEVVANAGENQTICNGSETTLIATGGAAYVWNTGETTASIDVSPSNTTIYTVTAFDSTGTVSDTDDVTVTVNELPIADAGNDVETCQGTSVVLTASGGTSYLWNTGETTQSINVTLNTTTTYSVEVTHNNCSSNDDVIVTVNPLPNINAGLDVIISEGESTTLTATGADTFVWNTGETTQSIIVSPSSTITYSVTGFSNGCEATDDVIVIVETEAVNANAGVDVSICQGESTTLTASGGATYLWNTGETTSSIDVNPNNTSTYNVTVFNTLGNASDTDDVTVSVLGLPNIDAGSNVSINQGDTITLTASGAATYLWSTGDDTASIEVSPVSETTYTVTGYSNAGCEATDDVTVFIETEGVTANAGTDVSICIGETTTLTASGGATYLWNTGETTSSIDVNPNNTSTYNVTVFNTLGNASDTDDVTVSVLGLPNIDAGSNVSINQGDTITLTASGAATYLWSTGDDTASIEVSPVSETTYTVTGYSNAGCEATDDVTVFIETEGVTANAGTDVSICIGETTTLTASGGATYLWNTGETTSSIDVNPNNTSTYNVTVFNTLGNASDTDDVTVSVLGLPNIDAGSNVSINQGDTITLTASGAATYLWSTGDDTASIEVSPVSETTYTVTGYSNAGCEATDDLTVFIETEGVTANAGTDVSICIGETTTLTASGGATYLWNTGATTSSIDVNPNNTSTYSVTVFNTLGNASDTDDVTVSVLGLPNIDAGSNVSINQGDTITLTASGAATYLWSTGDDTASIEVSPVSETTYTVTGYSNAGCEATDDVTVFIETEGVTANAGTDVSICIGETTTLTASGGATYLWNTGATTSSIEVSPNSTSTYSVTVFNTLGTNSDSDDVTVEVNAIPVANAGNDIEICQSSTVILTASGGTSYLWNTGETTQSINVSPNVTTSYSVEVIQNNCSSNDDVIVIVNPLPNIDAGIDLTIDEGESTMLTATGADTYLWNTGETTQTIEVNPLVTTAYSVTGFLNACEATDEVLVTVEPFVFTADAGLDQFICEDTSTTLTASQGDAYLWNTGETTQSIVVSPWASETFTVTVFEGDDQAQDDVTVFVNLNPDVVIMNGGEVTILEGEFITLSASGANTYEWNNGATQPNIAVSPTLSTTFSVRGYINNCSDDKSITVNVVEQVIAYAGEDQFTCVNETVTLTANGGEEYLWSTGETTQSINVTPGIDTEYSVLVYNALSSDEATVTVYVNDCSPVEIPQTEQEFNFLIYQDVNADVLKFHISGMDRVDVDQIEIYDITGKIVYREQIRVKENIHYLEKEINSSQLSRGIYIVRLLYDDTELVKKIPIR</sequence>
<proteinExistence type="predicted"/>
<keyword evidence="2" id="KW-0732">Signal</keyword>
<reference evidence="5 6" key="1">
    <citation type="submission" date="2023-01" db="EMBL/GenBank/DDBJ databases">
        <title>Psychroserpens ponticola sp. nov., isolated from seawater.</title>
        <authorList>
            <person name="Kristyanto S."/>
            <person name="Jung J."/>
            <person name="Kim J.M."/>
            <person name="Jeon C.O."/>
        </authorList>
    </citation>
    <scope>NUCLEOTIDE SEQUENCE [LARGE SCALE GENOMIC DNA]</scope>
    <source>
        <strain evidence="5 6">MSW6</strain>
    </source>
</reference>
<gene>
    <name evidence="5" type="ORF">MUN68_006325</name>
</gene>
<dbReference type="InterPro" id="IPR026444">
    <property type="entry name" value="Secre_tail"/>
</dbReference>
<feature type="domain" description="PKD/Chitinase" evidence="4">
    <location>
        <begin position="1332"/>
        <end position="1401"/>
    </location>
</feature>
<dbReference type="InterPro" id="IPR052063">
    <property type="entry name" value="Polysaccharide_Lyase_1"/>
</dbReference>
<feature type="domain" description="PKD/Chitinase" evidence="4">
    <location>
        <begin position="1692"/>
        <end position="1762"/>
    </location>
</feature>
<dbReference type="RefSeq" id="WP_272792414.1">
    <property type="nucleotide sequence ID" value="NZ_CP116221.1"/>
</dbReference>
<feature type="domain" description="PKD/Chitinase" evidence="4">
    <location>
        <begin position="1188"/>
        <end position="1257"/>
    </location>
</feature>